<name>A0A0S4QWL5_9ACTN</name>
<evidence type="ECO:0000313" key="1">
    <source>
        <dbReference type="EMBL" id="CUU58854.1"/>
    </source>
</evidence>
<dbReference type="RefSeq" id="WP_207550421.1">
    <property type="nucleotide sequence ID" value="NZ_FAOZ01000022.1"/>
</dbReference>
<proteinExistence type="predicted"/>
<accession>A0A0S4QWL5</accession>
<organism evidence="1 2">
    <name type="scientific">Parafrankia irregularis</name>
    <dbReference type="NCBI Taxonomy" id="795642"/>
    <lineage>
        <taxon>Bacteria</taxon>
        <taxon>Bacillati</taxon>
        <taxon>Actinomycetota</taxon>
        <taxon>Actinomycetes</taxon>
        <taxon>Frankiales</taxon>
        <taxon>Frankiaceae</taxon>
        <taxon>Parafrankia</taxon>
    </lineage>
</organism>
<reference evidence="2" key="1">
    <citation type="submission" date="2015-11" db="EMBL/GenBank/DDBJ databases">
        <authorList>
            <person name="Varghese N."/>
        </authorList>
    </citation>
    <scope>NUCLEOTIDE SEQUENCE [LARGE SCALE GENOMIC DNA]</scope>
    <source>
        <strain evidence="2">DSM 45899</strain>
    </source>
</reference>
<dbReference type="AlphaFoldDB" id="A0A0S4QWL5"/>
<protein>
    <submittedName>
        <fullName evidence="1">Uncharacterized protein</fullName>
    </submittedName>
</protein>
<dbReference type="Proteomes" id="UP000198802">
    <property type="component" value="Unassembled WGS sequence"/>
</dbReference>
<dbReference type="EMBL" id="FAOZ01000022">
    <property type="protein sequence ID" value="CUU58854.1"/>
    <property type="molecule type" value="Genomic_DNA"/>
</dbReference>
<keyword evidence="2" id="KW-1185">Reference proteome</keyword>
<sequence length="107" mass="11100">MRMIIMASVRTRMRPPIAGVRYTPAARLADTVMWLGAREPKGSRCAGRGVLGGDFVVSRVSAQGALTGAVVTNGRSDHQAAAAARQAGTAATRFLDQSGPVPDPLPA</sequence>
<gene>
    <name evidence="1" type="ORF">Ga0074812_12298</name>
</gene>
<evidence type="ECO:0000313" key="2">
    <source>
        <dbReference type="Proteomes" id="UP000198802"/>
    </source>
</evidence>